<dbReference type="InterPro" id="IPR059106">
    <property type="entry name" value="WHD_MalT"/>
</dbReference>
<dbReference type="Gene3D" id="1.25.40.10">
    <property type="entry name" value="Tetratricopeptide repeat domain"/>
    <property type="match status" value="1"/>
</dbReference>
<dbReference type="InterPro" id="IPR036388">
    <property type="entry name" value="WH-like_DNA-bd_sf"/>
</dbReference>
<gene>
    <name evidence="3" type="ORF">DES41_106484</name>
</gene>
<dbReference type="InterPro" id="IPR003593">
    <property type="entry name" value="AAA+_ATPase"/>
</dbReference>
<dbReference type="Pfam" id="PF00196">
    <property type="entry name" value="GerE"/>
    <property type="match status" value="1"/>
</dbReference>
<dbReference type="InterPro" id="IPR052026">
    <property type="entry name" value="ExeA_AAA_ATPase_DNA-bind"/>
</dbReference>
<dbReference type="InterPro" id="IPR011990">
    <property type="entry name" value="TPR-like_helical_dom_sf"/>
</dbReference>
<keyword evidence="4" id="KW-1185">Reference proteome</keyword>
<reference evidence="3 4" key="1">
    <citation type="submission" date="2018-07" db="EMBL/GenBank/DDBJ databases">
        <title>Genomic Encyclopedia of Type Strains, Phase IV (KMG-IV): sequencing the most valuable type-strain genomes for metagenomic binning, comparative biology and taxonomic classification.</title>
        <authorList>
            <person name="Goeker M."/>
        </authorList>
    </citation>
    <scope>NUCLEOTIDE SEQUENCE [LARGE SCALE GENOMIC DNA]</scope>
    <source>
        <strain evidence="3 4">DSM 21634</strain>
    </source>
</reference>
<dbReference type="Pfam" id="PF17874">
    <property type="entry name" value="TPR_MalT"/>
    <property type="match status" value="1"/>
</dbReference>
<dbReference type="SUPFAM" id="SSF48452">
    <property type="entry name" value="TPR-like"/>
    <property type="match status" value="1"/>
</dbReference>
<evidence type="ECO:0000313" key="4">
    <source>
        <dbReference type="Proteomes" id="UP000252884"/>
    </source>
</evidence>
<evidence type="ECO:0000313" key="3">
    <source>
        <dbReference type="EMBL" id="RCW69610.1"/>
    </source>
</evidence>
<comment type="caution">
    <text evidence="3">The sequence shown here is derived from an EMBL/GenBank/DDBJ whole genome shotgun (WGS) entry which is preliminary data.</text>
</comment>
<dbReference type="InterPro" id="IPR016032">
    <property type="entry name" value="Sig_transdc_resp-reg_C-effctor"/>
</dbReference>
<dbReference type="SMART" id="SM00421">
    <property type="entry name" value="HTH_LUXR"/>
    <property type="match status" value="1"/>
</dbReference>
<dbReference type="GO" id="GO:0006355">
    <property type="term" value="P:regulation of DNA-templated transcription"/>
    <property type="evidence" value="ECO:0007669"/>
    <property type="project" value="InterPro"/>
</dbReference>
<accession>A0A368XNP9</accession>
<dbReference type="InterPro" id="IPR041664">
    <property type="entry name" value="AAA_16"/>
</dbReference>
<dbReference type="PANTHER" id="PTHR35894">
    <property type="entry name" value="GENERAL SECRETION PATHWAY PROTEIN A-RELATED"/>
    <property type="match status" value="1"/>
</dbReference>
<dbReference type="EMBL" id="QPJK01000006">
    <property type="protein sequence ID" value="RCW69610.1"/>
    <property type="molecule type" value="Genomic_DNA"/>
</dbReference>
<dbReference type="Gene3D" id="1.10.10.10">
    <property type="entry name" value="Winged helix-like DNA-binding domain superfamily/Winged helix DNA-binding domain"/>
    <property type="match status" value="1"/>
</dbReference>
<evidence type="ECO:0000256" key="1">
    <source>
        <dbReference type="SAM" id="MobiDB-lite"/>
    </source>
</evidence>
<dbReference type="Gene3D" id="3.40.50.300">
    <property type="entry name" value="P-loop containing nucleotide triphosphate hydrolases"/>
    <property type="match status" value="1"/>
</dbReference>
<dbReference type="SUPFAM" id="SSF46894">
    <property type="entry name" value="C-terminal effector domain of the bipartite response regulators"/>
    <property type="match status" value="1"/>
</dbReference>
<dbReference type="Proteomes" id="UP000252884">
    <property type="component" value="Unassembled WGS sequence"/>
</dbReference>
<dbReference type="InterPro" id="IPR041617">
    <property type="entry name" value="TPR_MalT"/>
</dbReference>
<dbReference type="Pfam" id="PF13191">
    <property type="entry name" value="AAA_16"/>
    <property type="match status" value="1"/>
</dbReference>
<dbReference type="SMART" id="SM00382">
    <property type="entry name" value="AAA"/>
    <property type="match status" value="1"/>
</dbReference>
<organism evidence="3 4">
    <name type="scientific">Pseudorhodoferax soli</name>
    <dbReference type="NCBI Taxonomy" id="545864"/>
    <lineage>
        <taxon>Bacteria</taxon>
        <taxon>Pseudomonadati</taxon>
        <taxon>Pseudomonadota</taxon>
        <taxon>Betaproteobacteria</taxon>
        <taxon>Burkholderiales</taxon>
        <taxon>Comamonadaceae</taxon>
    </lineage>
</organism>
<dbReference type="Pfam" id="PF25873">
    <property type="entry name" value="WHD_MalT"/>
    <property type="match status" value="1"/>
</dbReference>
<dbReference type="PROSITE" id="PS50043">
    <property type="entry name" value="HTH_LUXR_2"/>
    <property type="match status" value="1"/>
</dbReference>
<dbReference type="PRINTS" id="PR00038">
    <property type="entry name" value="HTHLUXR"/>
</dbReference>
<proteinExistence type="predicted"/>
<name>A0A368XNP9_9BURK</name>
<feature type="domain" description="HTH luxR-type" evidence="2">
    <location>
        <begin position="877"/>
        <end position="942"/>
    </location>
</feature>
<dbReference type="InterPro" id="IPR000792">
    <property type="entry name" value="Tscrpt_reg_LuxR_C"/>
</dbReference>
<dbReference type="RefSeq" id="WP_114470036.1">
    <property type="nucleotide sequence ID" value="NZ_QPJK01000006.1"/>
</dbReference>
<sequence length="953" mass="101774">MPSRKPSSTTPPGQPPAASAAQRSGAGTVARERLLARLLEARHLRCIVVTGPAGAGKSTLLAAACQALVPLGFGIAWCTPGAQDDEPTRFLQGLLASVAQVDAAPLRETANQLGAAMATETDPDAVERLVITLVRGIAAHQRDLVLVIDDLHALRHPAVLDALQWLLDYAPPNLHLVLLSRGSVRLSLDRLRSDAQTLEIDQRDLLFTPAESARFLASQHGCIDASTASTASTASSLHERSEGWVAGLRLLALDWERKQQEPGRAAPGQPFAGLPARDALALTAYFEQAVCAQLLPAELDTLVRAAPCQRVCASLSAALAGTADAPAAVTAAATLLLRLDSEGLFVVRTDHQSAEPWYRLHPLLRDALLIRCGTLPVPTRQAVHARAFAWFRDRGLLPEAVHHAVQSGAPAQAAALVDQCAPALLVRGERRALAALLRQIPHAQVQASVSLQLWLARTQFFERDFDACTQTLEALARNLPADATAHRFHVAVLRTALSVQRDDSGAALAMLPQLLQVPGDADPLAVGARHNLLSWLHLQQGDYEQARRVQQDATPLMVDGAPLVSTPSGSLQGRCLIGLSHAMEGQMTQAGRVLRGVVADAEQAGKACADARHLALSLLADVLYELGDAQQARALLEDKVGLLERMTIPDAVLRVYRVLAAAHWQAGDAPSAFAYLERLEAYATRHRLDRLLAHRLADEVEYRLMLRDLPAAQAALARLAPIGARHTGGPAGGTLAEIGEVTQRARIRLAVALGDLRGAAARLALLVADCAARGRQRSVVHLLVRSAVVDAQRGHHAAARAMLLDALQRGHRLGLLRSLVDADPMARRMLDALAQSGPLDPVLAFYVERLLALRTPPAAAPEAAATQVPQPRAGSTAAAGQEAFSAREVEMLRLLAQALPNKKIARALALSPETVKWYLSRIYGKLGVASRDEAVARVRDLGWDTEGAPTPPA</sequence>
<dbReference type="GO" id="GO:0003677">
    <property type="term" value="F:DNA binding"/>
    <property type="evidence" value="ECO:0007669"/>
    <property type="project" value="InterPro"/>
</dbReference>
<dbReference type="OrthoDB" id="134985at2"/>
<dbReference type="InterPro" id="IPR027417">
    <property type="entry name" value="P-loop_NTPase"/>
</dbReference>
<evidence type="ECO:0000259" key="2">
    <source>
        <dbReference type="PROSITE" id="PS50043"/>
    </source>
</evidence>
<feature type="region of interest" description="Disordered" evidence="1">
    <location>
        <begin position="1"/>
        <end position="26"/>
    </location>
</feature>
<dbReference type="CDD" id="cd06170">
    <property type="entry name" value="LuxR_C_like"/>
    <property type="match status" value="1"/>
</dbReference>
<dbReference type="AlphaFoldDB" id="A0A368XNP9"/>
<dbReference type="PANTHER" id="PTHR35894:SF1">
    <property type="entry name" value="PHOSPHORIBULOKINASE _ URIDINE KINASE FAMILY"/>
    <property type="match status" value="1"/>
</dbReference>
<dbReference type="SUPFAM" id="SSF52540">
    <property type="entry name" value="P-loop containing nucleoside triphosphate hydrolases"/>
    <property type="match status" value="1"/>
</dbReference>
<protein>
    <submittedName>
        <fullName evidence="3">LuxR family maltose regulon positive regulatory protein</fullName>
    </submittedName>
</protein>